<evidence type="ECO:0000256" key="1">
    <source>
        <dbReference type="HAMAP-Rule" id="MF_01041"/>
    </source>
</evidence>
<gene>
    <name evidence="2" type="ORF">AF332_22200</name>
</gene>
<dbReference type="SUPFAM" id="SSF158504">
    <property type="entry name" value="BH2638-like"/>
    <property type="match status" value="1"/>
</dbReference>
<evidence type="ECO:0000313" key="2">
    <source>
        <dbReference type="EMBL" id="KON89253.1"/>
    </source>
</evidence>
<dbReference type="NCBIfam" id="NF003353">
    <property type="entry name" value="PRK04387.1"/>
    <property type="match status" value="1"/>
</dbReference>
<reference evidence="3" key="1">
    <citation type="submission" date="2015-07" db="EMBL/GenBank/DDBJ databases">
        <title>Fjat-10036 dsm4.</title>
        <authorList>
            <person name="Liu B."/>
            <person name="Wang J."/>
            <person name="Zhu Y."/>
            <person name="Liu G."/>
            <person name="Chen Q."/>
            <person name="Chen Z."/>
            <person name="Lan J."/>
            <person name="Che J."/>
            <person name="Ge C."/>
            <person name="Shi H."/>
            <person name="Pan Z."/>
            <person name="Liu X."/>
        </authorList>
    </citation>
    <scope>NUCLEOTIDE SEQUENCE [LARGE SCALE GENOMIC DNA]</scope>
    <source>
        <strain evidence="3">DSM 4</strain>
    </source>
</reference>
<organism evidence="2 3">
    <name type="scientific">Sporosarcina globispora</name>
    <name type="common">Bacillus globisporus</name>
    <dbReference type="NCBI Taxonomy" id="1459"/>
    <lineage>
        <taxon>Bacteria</taxon>
        <taxon>Bacillati</taxon>
        <taxon>Bacillota</taxon>
        <taxon>Bacilli</taxon>
        <taxon>Bacillales</taxon>
        <taxon>Caryophanaceae</taxon>
        <taxon>Sporosarcina</taxon>
    </lineage>
</organism>
<dbReference type="InterPro" id="IPR007920">
    <property type="entry name" value="UPF0223"/>
</dbReference>
<name>A0A0M0GHJ9_SPOGL</name>
<dbReference type="InterPro" id="IPR023324">
    <property type="entry name" value="BH2638-like_sf"/>
</dbReference>
<comment type="similarity">
    <text evidence="1">Belongs to the UPF0223 family.</text>
</comment>
<dbReference type="PIRSF" id="PIRSF037260">
    <property type="entry name" value="UPF0223"/>
    <property type="match status" value="1"/>
</dbReference>
<dbReference type="AlphaFoldDB" id="A0A0M0GHJ9"/>
<evidence type="ECO:0000313" key="3">
    <source>
        <dbReference type="Proteomes" id="UP000037109"/>
    </source>
</evidence>
<dbReference type="RefSeq" id="WP_053436623.1">
    <property type="nucleotide sequence ID" value="NZ_LGUF01000007.1"/>
</dbReference>
<comment type="caution">
    <text evidence="2">The sequence shown here is derived from an EMBL/GenBank/DDBJ whole genome shotgun (WGS) entry which is preliminary data.</text>
</comment>
<dbReference type="HAMAP" id="MF_01041">
    <property type="entry name" value="UPF0223"/>
    <property type="match status" value="1"/>
</dbReference>
<dbReference type="STRING" id="1459.AF332_22200"/>
<keyword evidence="3" id="KW-1185">Reference proteome</keyword>
<dbReference type="PATRIC" id="fig|1459.3.peg.4888"/>
<protein>
    <recommendedName>
        <fullName evidence="1">UPF0223 protein AF332_22200</fullName>
    </recommendedName>
</protein>
<dbReference type="OrthoDB" id="1649074at2"/>
<dbReference type="Proteomes" id="UP000037109">
    <property type="component" value="Unassembled WGS sequence"/>
</dbReference>
<proteinExistence type="inferred from homology"/>
<sequence length="91" mass="10942">MEYQYPIDHDWSTEEIVDVIKYFESVEMAYEKGIERDQFLNAYRRFKEIVPGKAQEKNICDEFEEQSGYSSYRTVRLAKERSAGDKIRMKK</sequence>
<dbReference type="Pfam" id="PF05256">
    <property type="entry name" value="UPF0223"/>
    <property type="match status" value="1"/>
</dbReference>
<dbReference type="EMBL" id="LGUF01000007">
    <property type="protein sequence ID" value="KON89253.1"/>
    <property type="molecule type" value="Genomic_DNA"/>
</dbReference>
<accession>A0A0M0GHJ9</accession>
<dbReference type="Gene3D" id="1.10.220.80">
    <property type="entry name" value="BH2638-like"/>
    <property type="match status" value="1"/>
</dbReference>